<dbReference type="EMBL" id="CM024797">
    <property type="protein sequence ID" value="KAG8000277.1"/>
    <property type="molecule type" value="Genomic_DNA"/>
</dbReference>
<comment type="caution">
    <text evidence="1">The sequence shown here is derived from an EMBL/GenBank/DDBJ whole genome shotgun (WGS) entry which is preliminary data.</text>
</comment>
<gene>
    <name evidence="1" type="ORF">GBF38_002506</name>
</gene>
<evidence type="ECO:0000313" key="2">
    <source>
        <dbReference type="Proteomes" id="UP000805704"/>
    </source>
</evidence>
<name>A0ACB7EDU7_NIBAL</name>
<protein>
    <submittedName>
        <fullName evidence="1">Uncharacterized protein</fullName>
    </submittedName>
</protein>
<proteinExistence type="predicted"/>
<dbReference type="Proteomes" id="UP000805704">
    <property type="component" value="Chromosome 9"/>
</dbReference>
<evidence type="ECO:0000313" key="1">
    <source>
        <dbReference type="EMBL" id="KAG8000277.1"/>
    </source>
</evidence>
<organism evidence="1 2">
    <name type="scientific">Nibea albiflora</name>
    <name type="common">Yellow drum</name>
    <name type="synonym">Corvina albiflora</name>
    <dbReference type="NCBI Taxonomy" id="240163"/>
    <lineage>
        <taxon>Eukaryota</taxon>
        <taxon>Metazoa</taxon>
        <taxon>Chordata</taxon>
        <taxon>Craniata</taxon>
        <taxon>Vertebrata</taxon>
        <taxon>Euteleostomi</taxon>
        <taxon>Actinopterygii</taxon>
        <taxon>Neopterygii</taxon>
        <taxon>Teleostei</taxon>
        <taxon>Neoteleostei</taxon>
        <taxon>Acanthomorphata</taxon>
        <taxon>Eupercaria</taxon>
        <taxon>Sciaenidae</taxon>
        <taxon>Nibea</taxon>
    </lineage>
</organism>
<reference evidence="1" key="1">
    <citation type="submission" date="2020-04" db="EMBL/GenBank/DDBJ databases">
        <title>A chromosome-scale assembly and high-density genetic map of the yellow drum (Nibea albiflora) genome.</title>
        <authorList>
            <person name="Xu D."/>
            <person name="Zhang W."/>
            <person name="Chen R."/>
            <person name="Tan P."/>
            <person name="Wang L."/>
            <person name="Song H."/>
            <person name="Tian L."/>
            <person name="Zhu Q."/>
            <person name="Wang B."/>
        </authorList>
    </citation>
    <scope>NUCLEOTIDE SEQUENCE</scope>
    <source>
        <strain evidence="1">ZJHYS-2018</strain>
    </source>
</reference>
<keyword evidence="2" id="KW-1185">Reference proteome</keyword>
<sequence length="95" mass="11347">MRRYEGDERRRGKKMKERRHGEVRRQEKKGREDTRGQDWGERAEKERRGEEKELGVSDKELAFMHEEGIRDPSFCLCKDKEANTEHTSGEIIQGR</sequence>
<accession>A0ACB7EDU7</accession>